<evidence type="ECO:0000313" key="1">
    <source>
        <dbReference type="EMBL" id="KAK0384552.1"/>
    </source>
</evidence>
<dbReference type="Proteomes" id="UP001175261">
    <property type="component" value="Unassembled WGS sequence"/>
</dbReference>
<comment type="caution">
    <text evidence="1">The sequence shown here is derived from an EMBL/GenBank/DDBJ whole genome shotgun (WGS) entry which is preliminary data.</text>
</comment>
<accession>A0AA39GEG0</accession>
<reference evidence="1" key="1">
    <citation type="submission" date="2022-10" db="EMBL/GenBank/DDBJ databases">
        <title>Determination and structural analysis of whole genome sequence of Sarocladium strictum F4-1.</title>
        <authorList>
            <person name="Hu L."/>
            <person name="Jiang Y."/>
        </authorList>
    </citation>
    <scope>NUCLEOTIDE SEQUENCE</scope>
    <source>
        <strain evidence="1">F4-1</strain>
    </source>
</reference>
<dbReference type="Gene3D" id="3.40.50.720">
    <property type="entry name" value="NAD(P)-binding Rossmann-like Domain"/>
    <property type="match status" value="1"/>
</dbReference>
<gene>
    <name evidence="1" type="ORF">NLU13_8638</name>
</gene>
<keyword evidence="2" id="KW-1185">Reference proteome</keyword>
<sequence length="146" mass="16444">MLAFLLVPVLRRTSVRFGKETVVTFTGSFVHWLTAFPERRSRHIILDLADRKAARMTDRYNVSKLIHLLLTREFAKALDASPQPGTVTTSHANPGHVKTGILRHTPLLFQAVLVPWQKLTARARPSKAGGSWHTRLRVAETRMASI</sequence>
<organism evidence="1 2">
    <name type="scientific">Sarocladium strictum</name>
    <name type="common">Black bundle disease fungus</name>
    <name type="synonym">Acremonium strictum</name>
    <dbReference type="NCBI Taxonomy" id="5046"/>
    <lineage>
        <taxon>Eukaryota</taxon>
        <taxon>Fungi</taxon>
        <taxon>Dikarya</taxon>
        <taxon>Ascomycota</taxon>
        <taxon>Pezizomycotina</taxon>
        <taxon>Sordariomycetes</taxon>
        <taxon>Hypocreomycetidae</taxon>
        <taxon>Hypocreales</taxon>
        <taxon>Sarocladiaceae</taxon>
        <taxon>Sarocladium</taxon>
    </lineage>
</organism>
<dbReference type="AlphaFoldDB" id="A0AA39GEG0"/>
<evidence type="ECO:0000313" key="2">
    <source>
        <dbReference type="Proteomes" id="UP001175261"/>
    </source>
</evidence>
<proteinExistence type="predicted"/>
<name>A0AA39GEG0_SARSR</name>
<dbReference type="EMBL" id="JAPDFR010000008">
    <property type="protein sequence ID" value="KAK0384552.1"/>
    <property type="molecule type" value="Genomic_DNA"/>
</dbReference>
<protein>
    <submittedName>
        <fullName evidence="1">Uncharacterized protein</fullName>
    </submittedName>
</protein>